<evidence type="ECO:0000256" key="11">
    <source>
        <dbReference type="ARBA" id="ARBA00022840"/>
    </source>
</evidence>
<evidence type="ECO:0000256" key="13">
    <source>
        <dbReference type="ARBA" id="ARBA00032866"/>
    </source>
</evidence>
<accession>A0ABV3V2X9</accession>
<evidence type="ECO:0000313" key="18">
    <source>
        <dbReference type="Proteomes" id="UP001558481"/>
    </source>
</evidence>
<dbReference type="PANTHER" id="PTHR10285">
    <property type="entry name" value="URIDINE KINASE"/>
    <property type="match status" value="1"/>
</dbReference>
<evidence type="ECO:0000259" key="16">
    <source>
        <dbReference type="Pfam" id="PF00485"/>
    </source>
</evidence>
<comment type="caution">
    <text evidence="14">Lacks conserved residue(s) required for the propagation of feature annotation.</text>
</comment>
<evidence type="ECO:0000256" key="12">
    <source>
        <dbReference type="ARBA" id="ARBA00022993"/>
    </source>
</evidence>
<evidence type="ECO:0000256" key="9">
    <source>
        <dbReference type="ARBA" id="ARBA00022741"/>
    </source>
</evidence>
<keyword evidence="11 14" id="KW-0067">ATP-binding</keyword>
<dbReference type="Gene3D" id="3.40.50.300">
    <property type="entry name" value="P-loop containing nucleotide triphosphate hydrolases"/>
    <property type="match status" value="1"/>
</dbReference>
<evidence type="ECO:0000256" key="10">
    <source>
        <dbReference type="ARBA" id="ARBA00022777"/>
    </source>
</evidence>
<dbReference type="InterPro" id="IPR006083">
    <property type="entry name" value="PRK/URK"/>
</dbReference>
<comment type="subcellular location">
    <subcellularLocation>
        <location evidence="2 14 15">Cytoplasm</location>
    </subcellularLocation>
</comment>
<name>A0ABV3V2X9_9MICC</name>
<protein>
    <recommendedName>
        <fullName evidence="6 14">Pantothenate kinase</fullName>
        <ecNumber evidence="5 14">2.7.1.33</ecNumber>
    </recommendedName>
    <alternativeName>
        <fullName evidence="13 14">Pantothenic acid kinase</fullName>
    </alternativeName>
</protein>
<comment type="catalytic activity">
    <reaction evidence="1 14 15">
        <text>(R)-pantothenate + ATP = (R)-4'-phosphopantothenate + ADP + H(+)</text>
        <dbReference type="Rhea" id="RHEA:16373"/>
        <dbReference type="ChEBI" id="CHEBI:10986"/>
        <dbReference type="ChEBI" id="CHEBI:15378"/>
        <dbReference type="ChEBI" id="CHEBI:29032"/>
        <dbReference type="ChEBI" id="CHEBI:30616"/>
        <dbReference type="ChEBI" id="CHEBI:456216"/>
        <dbReference type="EC" id="2.7.1.33"/>
    </reaction>
</comment>
<dbReference type="HAMAP" id="MF_00215">
    <property type="entry name" value="Pantothen_kinase_1"/>
    <property type="match status" value="1"/>
</dbReference>
<organism evidence="17 18">
    <name type="scientific">Kocuria carniphila</name>
    <dbReference type="NCBI Taxonomy" id="262208"/>
    <lineage>
        <taxon>Bacteria</taxon>
        <taxon>Bacillati</taxon>
        <taxon>Actinomycetota</taxon>
        <taxon>Actinomycetes</taxon>
        <taxon>Micrococcales</taxon>
        <taxon>Micrococcaceae</taxon>
        <taxon>Kocuria</taxon>
    </lineage>
</organism>
<dbReference type="CDD" id="cd02025">
    <property type="entry name" value="PanK"/>
    <property type="match status" value="1"/>
</dbReference>
<dbReference type="Pfam" id="PF00485">
    <property type="entry name" value="PRK"/>
    <property type="match status" value="1"/>
</dbReference>
<proteinExistence type="inferred from homology"/>
<evidence type="ECO:0000256" key="15">
    <source>
        <dbReference type="RuleBase" id="RU003530"/>
    </source>
</evidence>
<evidence type="ECO:0000256" key="7">
    <source>
        <dbReference type="ARBA" id="ARBA00022490"/>
    </source>
</evidence>
<keyword evidence="8 14" id="KW-0808">Transferase</keyword>
<dbReference type="EC" id="2.7.1.33" evidence="5 14"/>
<dbReference type="InterPro" id="IPR004566">
    <property type="entry name" value="PanK"/>
</dbReference>
<evidence type="ECO:0000256" key="2">
    <source>
        <dbReference type="ARBA" id="ARBA00004496"/>
    </source>
</evidence>
<dbReference type="GO" id="GO:0004594">
    <property type="term" value="F:pantothenate kinase activity"/>
    <property type="evidence" value="ECO:0007669"/>
    <property type="project" value="UniProtKB-EC"/>
</dbReference>
<keyword evidence="18" id="KW-1185">Reference proteome</keyword>
<dbReference type="PIRSF" id="PIRSF000545">
    <property type="entry name" value="Pantothenate_kin"/>
    <property type="match status" value="1"/>
</dbReference>
<dbReference type="NCBIfam" id="TIGR00554">
    <property type="entry name" value="panK_bact"/>
    <property type="match status" value="1"/>
</dbReference>
<gene>
    <name evidence="14 17" type="primary">coaA</name>
    <name evidence="17" type="ORF">VVR66_09590</name>
</gene>
<reference evidence="17 18" key="1">
    <citation type="journal article" date="2024" name="Fungal Genet. Biol.">
        <title>The porcine skin microbiome exhibits broad fungal antagonism.</title>
        <authorList>
            <person name="De La Cruz K.F."/>
            <person name="Townsend E.C."/>
            <person name="Alex Cheong J.Z."/>
            <person name="Salamzade R."/>
            <person name="Liu A."/>
            <person name="Sandstrom S."/>
            <person name="Davila E."/>
            <person name="Huang L."/>
            <person name="Xu K.H."/>
            <person name="Wu S.Y."/>
            <person name="Meudt J.J."/>
            <person name="Shanmuganayagam D."/>
            <person name="Gibson A.L.F."/>
            <person name="Kalan L.R."/>
        </authorList>
    </citation>
    <scope>NUCLEOTIDE SEQUENCE [LARGE SCALE GENOMIC DNA]</scope>
    <source>
        <strain evidence="17 18">LK2625</strain>
    </source>
</reference>
<evidence type="ECO:0000256" key="14">
    <source>
        <dbReference type="HAMAP-Rule" id="MF_00215"/>
    </source>
</evidence>
<dbReference type="RefSeq" id="WP_095796603.1">
    <property type="nucleotide sequence ID" value="NZ_JALXKX010000063.1"/>
</dbReference>
<keyword evidence="12 14" id="KW-0173">Coenzyme A biosynthesis</keyword>
<dbReference type="EMBL" id="JAYWLU010000009">
    <property type="protein sequence ID" value="MEX3594965.1"/>
    <property type="molecule type" value="Genomic_DNA"/>
</dbReference>
<keyword evidence="7 14" id="KW-0963">Cytoplasm</keyword>
<keyword evidence="9 14" id="KW-0547">Nucleotide-binding</keyword>
<feature type="domain" description="Phosphoribulokinase/uridine kinase" evidence="16">
    <location>
        <begin position="91"/>
        <end position="233"/>
    </location>
</feature>
<dbReference type="InterPro" id="IPR027417">
    <property type="entry name" value="P-loop_NTPase"/>
</dbReference>
<dbReference type="Proteomes" id="UP001558481">
    <property type="component" value="Unassembled WGS sequence"/>
</dbReference>
<keyword evidence="10 14" id="KW-0418">Kinase</keyword>
<evidence type="ECO:0000313" key="17">
    <source>
        <dbReference type="EMBL" id="MEX3594965.1"/>
    </source>
</evidence>
<comment type="pathway">
    <text evidence="3 14 15">Cofactor biosynthesis; coenzyme A biosynthesis; CoA from (R)-pantothenate: step 1/5.</text>
</comment>
<comment type="caution">
    <text evidence="17">The sequence shown here is derived from an EMBL/GenBank/DDBJ whole genome shotgun (WGS) entry which is preliminary data.</text>
</comment>
<evidence type="ECO:0000256" key="6">
    <source>
        <dbReference type="ARBA" id="ARBA00015080"/>
    </source>
</evidence>
<evidence type="ECO:0000256" key="4">
    <source>
        <dbReference type="ARBA" id="ARBA00006087"/>
    </source>
</evidence>
<sequence>MSTQSLTHRASPFVELDRQTWSRLSHEIDVPLTAQEIENLRGLGDRLDVDEVREVYLPLSRLLTLYDASANHLNSETNAFLGEDHARTPFVIGIAGSVAAGKSTTARLLREMLSRWPSTPNVQLVTTDGFLYPNAELVRRGLMDRKGFPESYDRRALLRFMSEIKSGAPEVRAPKYSHTTYDILPDEEIVVTKPDVVIVEGLNVLAPAKLSPGNRAALALSDFFDFSIYVDARTSDIEHWYVERFQALRSSAFANPQSYFHRYANLTDAEAVEVATDIWRRINEPNLEQNVRPTRGRARLILSKDQDHKTRRVLLRKN</sequence>
<evidence type="ECO:0000256" key="8">
    <source>
        <dbReference type="ARBA" id="ARBA00022679"/>
    </source>
</evidence>
<comment type="similarity">
    <text evidence="4 14 15">Belongs to the prokaryotic pantothenate kinase family.</text>
</comment>
<evidence type="ECO:0000256" key="3">
    <source>
        <dbReference type="ARBA" id="ARBA00005225"/>
    </source>
</evidence>
<evidence type="ECO:0000256" key="5">
    <source>
        <dbReference type="ARBA" id="ARBA00012102"/>
    </source>
</evidence>
<evidence type="ECO:0000256" key="1">
    <source>
        <dbReference type="ARBA" id="ARBA00001206"/>
    </source>
</evidence>
<dbReference type="SUPFAM" id="SSF52540">
    <property type="entry name" value="P-loop containing nucleoside triphosphate hydrolases"/>
    <property type="match status" value="1"/>
</dbReference>